<dbReference type="Proteomes" id="UP000019277">
    <property type="component" value="Unassembled WGS sequence"/>
</dbReference>
<sequence length="230" mass="23320">MHALAAACAAALPATLLAGCSNRPNDLDTYYADPTTESAAAAPVTTPPPAPTPTTPPGPTPAEAVTAAYLTARDLTEENVTPVEAPTASVAITLPDCAINLGARADAGGKASWRYSKGSTLRQVVVHTPTEAEATEVLDAARAALDCTSFTVRGARYLIDEGPKLATVPGADSQLTWCASGTARVSCTVVLSQGRLLTAVTVEAGTAKAARDAITRLAPVAAEALSRDPA</sequence>
<comment type="caution">
    <text evidence="3">The sequence shown here is derived from an EMBL/GenBank/DDBJ whole genome shotgun (WGS) entry which is preliminary data.</text>
</comment>
<dbReference type="STRING" id="909613.UO65_1754"/>
<evidence type="ECO:0000256" key="2">
    <source>
        <dbReference type="SAM" id="SignalP"/>
    </source>
</evidence>
<organism evidence="3 4">
    <name type="scientific">Actinokineospora spheciospongiae</name>
    <dbReference type="NCBI Taxonomy" id="909613"/>
    <lineage>
        <taxon>Bacteria</taxon>
        <taxon>Bacillati</taxon>
        <taxon>Actinomycetota</taxon>
        <taxon>Actinomycetes</taxon>
        <taxon>Pseudonocardiales</taxon>
        <taxon>Pseudonocardiaceae</taxon>
        <taxon>Actinokineospora</taxon>
    </lineage>
</organism>
<evidence type="ECO:0000313" key="4">
    <source>
        <dbReference type="Proteomes" id="UP000019277"/>
    </source>
</evidence>
<reference evidence="3 4" key="1">
    <citation type="journal article" date="2014" name="Genome Announc.">
        <title>Draft Genome Sequence of the Antitrypanosomally Active Sponge-Associated Bacterium Actinokineospora sp. Strain EG49.</title>
        <authorList>
            <person name="Harjes J."/>
            <person name="Ryu T."/>
            <person name="Abdelmohsen U.R."/>
            <person name="Moitinho-Silva L."/>
            <person name="Horn H."/>
            <person name="Ravasi T."/>
            <person name="Hentschel U."/>
        </authorList>
    </citation>
    <scope>NUCLEOTIDE SEQUENCE [LARGE SCALE GENOMIC DNA]</scope>
    <source>
        <strain evidence="3 4">EG49</strain>
    </source>
</reference>
<feature type="chain" id="PRO_5039097209" description="PknH-like extracellular domain-containing protein" evidence="2">
    <location>
        <begin position="19"/>
        <end position="230"/>
    </location>
</feature>
<keyword evidence="4" id="KW-1185">Reference proteome</keyword>
<dbReference type="PATRIC" id="fig|909613.9.peg.1765"/>
<dbReference type="EMBL" id="AYXG01000065">
    <property type="protein sequence ID" value="EWC62920.1"/>
    <property type="molecule type" value="Genomic_DNA"/>
</dbReference>
<protein>
    <recommendedName>
        <fullName evidence="5">PknH-like extracellular domain-containing protein</fullName>
    </recommendedName>
</protein>
<proteinExistence type="predicted"/>
<feature type="region of interest" description="Disordered" evidence="1">
    <location>
        <begin position="39"/>
        <end position="62"/>
    </location>
</feature>
<evidence type="ECO:0008006" key="5">
    <source>
        <dbReference type="Google" id="ProtNLM"/>
    </source>
</evidence>
<dbReference type="AlphaFoldDB" id="W7IPW5"/>
<evidence type="ECO:0000256" key="1">
    <source>
        <dbReference type="SAM" id="MobiDB-lite"/>
    </source>
</evidence>
<accession>W7IPW5</accession>
<dbReference type="eggNOG" id="ENOG5033XDZ">
    <property type="taxonomic scope" value="Bacteria"/>
</dbReference>
<feature type="signal peptide" evidence="2">
    <location>
        <begin position="1"/>
        <end position="18"/>
    </location>
</feature>
<evidence type="ECO:0000313" key="3">
    <source>
        <dbReference type="EMBL" id="EWC62920.1"/>
    </source>
</evidence>
<gene>
    <name evidence="3" type="ORF">UO65_1754</name>
</gene>
<feature type="compositionally biased region" description="Pro residues" evidence="1">
    <location>
        <begin position="45"/>
        <end position="60"/>
    </location>
</feature>
<name>W7IPW5_9PSEU</name>
<keyword evidence="2" id="KW-0732">Signal</keyword>